<comment type="caution">
    <text evidence="1">The sequence shown here is derived from an EMBL/GenBank/DDBJ whole genome shotgun (WGS) entry which is preliminary data.</text>
</comment>
<dbReference type="RefSeq" id="WP_213536829.1">
    <property type="nucleotide sequence ID" value="NZ_BOVQ01000010.1"/>
</dbReference>
<reference evidence="2" key="1">
    <citation type="journal article" date="2019" name="Int. J. Syst. Evol. Microbiol.">
        <title>The Global Catalogue of Microorganisms (GCM) 10K type strain sequencing project: providing services to taxonomists for standard genome sequencing and annotation.</title>
        <authorList>
            <consortium name="The Broad Institute Genomics Platform"/>
            <consortium name="The Broad Institute Genome Sequencing Center for Infectious Disease"/>
            <person name="Wu L."/>
            <person name="Ma J."/>
        </authorList>
    </citation>
    <scope>NUCLEOTIDE SEQUENCE [LARGE SCALE GENOMIC DNA]</scope>
    <source>
        <strain evidence="2">CCUG 63287</strain>
    </source>
</reference>
<dbReference type="Proteomes" id="UP001595987">
    <property type="component" value="Unassembled WGS sequence"/>
</dbReference>
<accession>A0ABV9JEK4</accession>
<keyword evidence="2" id="KW-1185">Reference proteome</keyword>
<sequence>MTTQDMTFWRYAQSFLQEILSRNDYIDFTYYVTLISVEHGWITIGYKSEYQWEVDRQELQTCHILVKEAAALVYHKKLRIRLVQFKKTREHYMADDNLARHGNAASQYMLAYYYRRGGGY</sequence>
<name>A0ABV9JEK4_9LACT</name>
<gene>
    <name evidence="1" type="ORF">ACFO26_08410</name>
</gene>
<protein>
    <submittedName>
        <fullName evidence="1">Uncharacterized protein</fullName>
    </submittedName>
</protein>
<evidence type="ECO:0000313" key="2">
    <source>
        <dbReference type="Proteomes" id="UP001595987"/>
    </source>
</evidence>
<evidence type="ECO:0000313" key="1">
    <source>
        <dbReference type="EMBL" id="MFC4652931.1"/>
    </source>
</evidence>
<organism evidence="1 2">
    <name type="scientific">Lactococcus nasutitermitis</name>
    <dbReference type="NCBI Taxonomy" id="1652957"/>
    <lineage>
        <taxon>Bacteria</taxon>
        <taxon>Bacillati</taxon>
        <taxon>Bacillota</taxon>
        <taxon>Bacilli</taxon>
        <taxon>Lactobacillales</taxon>
        <taxon>Streptococcaceae</taxon>
        <taxon>Lactococcus</taxon>
    </lineage>
</organism>
<proteinExistence type="predicted"/>
<dbReference type="EMBL" id="JBHSGD010000006">
    <property type="protein sequence ID" value="MFC4652931.1"/>
    <property type="molecule type" value="Genomic_DNA"/>
</dbReference>